<accession>A0A1G6PVN3</accession>
<keyword evidence="1" id="KW-0812">Transmembrane</keyword>
<dbReference type="NCBIfam" id="NF041681">
    <property type="entry name" value="HGxxPAAW"/>
    <property type="match status" value="1"/>
</dbReference>
<keyword evidence="1" id="KW-1133">Transmembrane helix</keyword>
<dbReference type="AlphaFoldDB" id="A0A1G6PVN3"/>
<keyword evidence="1" id="KW-0472">Membrane</keyword>
<evidence type="ECO:0000313" key="2">
    <source>
        <dbReference type="EMBL" id="SDC83724.1"/>
    </source>
</evidence>
<evidence type="ECO:0000256" key="1">
    <source>
        <dbReference type="SAM" id="Phobius"/>
    </source>
</evidence>
<sequence>MSNPIGDPGHGHSPAAWTAVIIMLVAITLGTLFFWFDMPVLVWASVGLLVVGAIVGWVMTKAGYGANGAKSNPKAH</sequence>
<dbReference type="OrthoDB" id="3872677at2"/>
<evidence type="ECO:0000313" key="3">
    <source>
        <dbReference type="Proteomes" id="UP000183203"/>
    </source>
</evidence>
<feature type="transmembrane region" description="Helical" evidence="1">
    <location>
        <begin position="42"/>
        <end position="60"/>
    </location>
</feature>
<name>A0A1G6PVN3_9MICO</name>
<gene>
    <name evidence="2" type="ORF">SAMN05216418_3126</name>
</gene>
<dbReference type="STRING" id="993073.AS029_14225"/>
<dbReference type="Proteomes" id="UP000183203">
    <property type="component" value="Unassembled WGS sequence"/>
</dbReference>
<protein>
    <submittedName>
        <fullName evidence="2">Uncharacterized protein</fullName>
    </submittedName>
</protein>
<reference evidence="2 3" key="1">
    <citation type="submission" date="2016-09" db="EMBL/GenBank/DDBJ databases">
        <authorList>
            <person name="Capua I."/>
            <person name="De Benedictis P."/>
            <person name="Joannis T."/>
            <person name="Lombin L.H."/>
            <person name="Cattoli G."/>
        </authorList>
    </citation>
    <scope>NUCLEOTIDE SEQUENCE [LARGE SCALE GENOMIC DNA]</scope>
    <source>
        <strain evidence="2 3">NIO-1002</strain>
    </source>
</reference>
<feature type="transmembrane region" description="Helical" evidence="1">
    <location>
        <begin position="15"/>
        <end position="36"/>
    </location>
</feature>
<dbReference type="InterPro" id="IPR046550">
    <property type="entry name" value="DUF6704"/>
</dbReference>
<dbReference type="RefSeq" id="WP_058233246.1">
    <property type="nucleotide sequence ID" value="NZ_FMYG01000007.1"/>
</dbReference>
<proteinExistence type="predicted"/>
<dbReference type="Pfam" id="PF20447">
    <property type="entry name" value="DUF6704"/>
    <property type="match status" value="1"/>
</dbReference>
<organism evidence="2 3">
    <name type="scientific">Microbacterium enclense</name>
    <dbReference type="NCBI Taxonomy" id="993073"/>
    <lineage>
        <taxon>Bacteria</taxon>
        <taxon>Bacillati</taxon>
        <taxon>Actinomycetota</taxon>
        <taxon>Actinomycetes</taxon>
        <taxon>Micrococcales</taxon>
        <taxon>Microbacteriaceae</taxon>
        <taxon>Microbacterium</taxon>
    </lineage>
</organism>
<dbReference type="EMBL" id="FMYG01000007">
    <property type="protein sequence ID" value="SDC83724.1"/>
    <property type="molecule type" value="Genomic_DNA"/>
</dbReference>